<accession>A0A917H0J8</accession>
<evidence type="ECO:0000256" key="5">
    <source>
        <dbReference type="ARBA" id="ARBA00022490"/>
    </source>
</evidence>
<evidence type="ECO:0000256" key="1">
    <source>
        <dbReference type="ARBA" id="ARBA00004496"/>
    </source>
</evidence>
<dbReference type="InterPro" id="IPR026022">
    <property type="entry name" value="PhoU_dom"/>
</dbReference>
<dbReference type="PIRSF" id="PIRSF003107">
    <property type="entry name" value="PhoU"/>
    <property type="match status" value="1"/>
</dbReference>
<evidence type="ECO:0000256" key="6">
    <source>
        <dbReference type="ARBA" id="ARBA00022592"/>
    </source>
</evidence>
<name>A0A917H0J8_9BACI</name>
<dbReference type="FunFam" id="1.20.58.220:FF:000004">
    <property type="entry name" value="Phosphate-specific transport system accessory protein PhoU"/>
    <property type="match status" value="1"/>
</dbReference>
<protein>
    <recommendedName>
        <fullName evidence="7">Phosphate-specific transport system accessory protein PhoU</fullName>
    </recommendedName>
</protein>
<feature type="domain" description="PhoU" evidence="8">
    <location>
        <begin position="121"/>
        <end position="206"/>
    </location>
</feature>
<dbReference type="RefSeq" id="WP_188453651.1">
    <property type="nucleotide sequence ID" value="NZ_BMFR01000001.1"/>
</dbReference>
<gene>
    <name evidence="9" type="ORF">GCM10011398_03820</name>
</gene>
<evidence type="ECO:0000259" key="8">
    <source>
        <dbReference type="Pfam" id="PF01895"/>
    </source>
</evidence>
<comment type="similarity">
    <text evidence="2 7">Belongs to the PhoU family.</text>
</comment>
<dbReference type="GO" id="GO:0045936">
    <property type="term" value="P:negative regulation of phosphate metabolic process"/>
    <property type="evidence" value="ECO:0007669"/>
    <property type="project" value="InterPro"/>
</dbReference>
<comment type="caution">
    <text evidence="9">The sequence shown here is derived from an EMBL/GenBank/DDBJ whole genome shotgun (WGS) entry which is preliminary data.</text>
</comment>
<dbReference type="PANTHER" id="PTHR42930:SF3">
    <property type="entry name" value="PHOSPHATE-SPECIFIC TRANSPORT SYSTEM ACCESSORY PROTEIN PHOU"/>
    <property type="match status" value="1"/>
</dbReference>
<organism evidence="9 10">
    <name type="scientific">Virgibacillus oceani</name>
    <dbReference type="NCBI Taxonomy" id="1479511"/>
    <lineage>
        <taxon>Bacteria</taxon>
        <taxon>Bacillati</taxon>
        <taxon>Bacillota</taxon>
        <taxon>Bacilli</taxon>
        <taxon>Bacillales</taxon>
        <taxon>Bacillaceae</taxon>
        <taxon>Virgibacillus</taxon>
    </lineage>
</organism>
<reference evidence="9" key="2">
    <citation type="submission" date="2020-09" db="EMBL/GenBank/DDBJ databases">
        <authorList>
            <person name="Sun Q."/>
            <person name="Zhou Y."/>
        </authorList>
    </citation>
    <scope>NUCLEOTIDE SEQUENCE</scope>
    <source>
        <strain evidence="9">CGMCC 1.12754</strain>
    </source>
</reference>
<dbReference type="InterPro" id="IPR028366">
    <property type="entry name" value="PhoU"/>
</dbReference>
<comment type="subunit">
    <text evidence="3 7">Homodimer.</text>
</comment>
<dbReference type="GO" id="GO:0030643">
    <property type="term" value="P:intracellular phosphate ion homeostasis"/>
    <property type="evidence" value="ECO:0007669"/>
    <property type="project" value="InterPro"/>
</dbReference>
<proteinExistence type="inferred from homology"/>
<feature type="domain" description="PhoU" evidence="8">
    <location>
        <begin position="18"/>
        <end position="105"/>
    </location>
</feature>
<dbReference type="Pfam" id="PF01895">
    <property type="entry name" value="PhoU"/>
    <property type="match status" value="2"/>
</dbReference>
<keyword evidence="5 7" id="KW-0963">Cytoplasm</keyword>
<dbReference type="NCBIfam" id="TIGR02135">
    <property type="entry name" value="phoU_full"/>
    <property type="match status" value="1"/>
</dbReference>
<dbReference type="EMBL" id="BMFR01000001">
    <property type="protein sequence ID" value="GGG63632.1"/>
    <property type="molecule type" value="Genomic_DNA"/>
</dbReference>
<dbReference type="SUPFAM" id="SSF109755">
    <property type="entry name" value="PhoU-like"/>
    <property type="match status" value="1"/>
</dbReference>
<evidence type="ECO:0000256" key="4">
    <source>
        <dbReference type="ARBA" id="ARBA00022448"/>
    </source>
</evidence>
<evidence type="ECO:0000256" key="3">
    <source>
        <dbReference type="ARBA" id="ARBA00011738"/>
    </source>
</evidence>
<dbReference type="AlphaFoldDB" id="A0A917H0J8"/>
<dbReference type="GO" id="GO:0005737">
    <property type="term" value="C:cytoplasm"/>
    <property type="evidence" value="ECO:0007669"/>
    <property type="project" value="UniProtKB-SubCell"/>
</dbReference>
<keyword evidence="6 7" id="KW-0592">Phosphate transport</keyword>
<comment type="function">
    <text evidence="7">Plays a role in the regulation of phosphate uptake.</text>
</comment>
<evidence type="ECO:0000256" key="2">
    <source>
        <dbReference type="ARBA" id="ARBA00008107"/>
    </source>
</evidence>
<keyword evidence="10" id="KW-1185">Reference proteome</keyword>
<dbReference type="PANTHER" id="PTHR42930">
    <property type="entry name" value="PHOSPHATE-SPECIFIC TRANSPORT SYSTEM ACCESSORY PROTEIN PHOU"/>
    <property type="match status" value="1"/>
</dbReference>
<comment type="subcellular location">
    <subcellularLocation>
        <location evidence="1 7">Cytoplasm</location>
    </subcellularLocation>
</comment>
<evidence type="ECO:0000313" key="9">
    <source>
        <dbReference type="EMBL" id="GGG63632.1"/>
    </source>
</evidence>
<sequence>MVAREQFQLDLKDMKEEIIQLAKYTEAALVSAVDALYNQDMALAEQIIEKDKDIDKKELDINNKAILLIAKQQPVAKDLRRLIIALKITTDLERMGDHAKNIANATIELGEHHLLTVHPAVRDMRDIAIEMVKVAVNAIRYEDISVAGKLSGMDDSMDNLYETIIREMLEETATNPEKVQYVMQMAFSARYIERFADHITNIGENILFLVKGESYNLN</sequence>
<evidence type="ECO:0000256" key="7">
    <source>
        <dbReference type="PIRNR" id="PIRNR003107"/>
    </source>
</evidence>
<dbReference type="Gene3D" id="1.20.58.220">
    <property type="entry name" value="Phosphate transport system protein phou homolog 2, domain 2"/>
    <property type="match status" value="1"/>
</dbReference>
<reference evidence="9" key="1">
    <citation type="journal article" date="2014" name="Int. J. Syst. Evol. Microbiol.">
        <title>Complete genome sequence of Corynebacterium casei LMG S-19264T (=DSM 44701T), isolated from a smear-ripened cheese.</title>
        <authorList>
            <consortium name="US DOE Joint Genome Institute (JGI-PGF)"/>
            <person name="Walter F."/>
            <person name="Albersmeier A."/>
            <person name="Kalinowski J."/>
            <person name="Ruckert C."/>
        </authorList>
    </citation>
    <scope>NUCLEOTIDE SEQUENCE</scope>
    <source>
        <strain evidence="9">CGMCC 1.12754</strain>
    </source>
</reference>
<evidence type="ECO:0000313" key="10">
    <source>
        <dbReference type="Proteomes" id="UP000622860"/>
    </source>
</evidence>
<dbReference type="InterPro" id="IPR038078">
    <property type="entry name" value="PhoU-like_sf"/>
</dbReference>
<dbReference type="Proteomes" id="UP000622860">
    <property type="component" value="Unassembled WGS sequence"/>
</dbReference>
<dbReference type="GO" id="GO:0006817">
    <property type="term" value="P:phosphate ion transport"/>
    <property type="evidence" value="ECO:0007669"/>
    <property type="project" value="UniProtKB-KW"/>
</dbReference>
<keyword evidence="4 7" id="KW-0813">Transport</keyword>